<organism evidence="3 4">
    <name type="scientific">Angiostrongylus cantonensis</name>
    <name type="common">Rat lungworm</name>
    <dbReference type="NCBI Taxonomy" id="6313"/>
    <lineage>
        <taxon>Eukaryota</taxon>
        <taxon>Metazoa</taxon>
        <taxon>Ecdysozoa</taxon>
        <taxon>Nematoda</taxon>
        <taxon>Chromadorea</taxon>
        <taxon>Rhabditida</taxon>
        <taxon>Rhabditina</taxon>
        <taxon>Rhabditomorpha</taxon>
        <taxon>Strongyloidea</taxon>
        <taxon>Metastrongylidae</taxon>
        <taxon>Angiostrongylus</taxon>
    </lineage>
</organism>
<protein>
    <submittedName>
        <fullName evidence="4">Cyclin-dependent kinase 5 activator</fullName>
    </submittedName>
</protein>
<name>A0A0K0CZW6_ANGCA</name>
<keyword evidence="3" id="KW-1185">Reference proteome</keyword>
<sequence>MGASLTSPIPHRPPTSVCNHLFSPPDAPIFVPKRQSVLMQGWQWSKKNIQNMQPVNRRTMSKGADSVGSRSTDSMTSYRTHRELPYSQVTIALDNNQNYKRYEPETNVFSNFYSIREEIKREMRLNKQDLVNNNLVSPEVAPISLQPARRRTVIQASTSELLRGLGQFIAQNSQIKAFEPAHLVMWLRTVDRALLLQGWQDVAFINPANLVFVFLIIREVIPDEESIHTVDDLHAWVLTCLYISYSYMGNEISYPLKPFLIELDRDKFWERCVTIVTNHSDDMLRLNSSSAFFTEVFSELKMYSTDY</sequence>
<dbReference type="WBParaSite" id="ACAC_0000331401-mRNA-1">
    <property type="protein sequence ID" value="ACAC_0000331401-mRNA-1"/>
    <property type="gene ID" value="ACAC_0000331401"/>
</dbReference>
<comment type="similarity">
    <text evidence="1">Belongs to the cyclin-dependent kinase 5 activator family.</text>
</comment>
<dbReference type="GO" id="GO:0061575">
    <property type="term" value="F:cyclin-dependent protein serine/threonine kinase activator activity"/>
    <property type="evidence" value="ECO:0007669"/>
    <property type="project" value="InterPro"/>
</dbReference>
<reference evidence="4" key="2">
    <citation type="submission" date="2017-02" db="UniProtKB">
        <authorList>
            <consortium name="WormBaseParasite"/>
        </authorList>
    </citation>
    <scope>IDENTIFICATION</scope>
</reference>
<reference evidence="3" key="1">
    <citation type="submission" date="2012-09" db="EMBL/GenBank/DDBJ databases">
        <authorList>
            <person name="Martin A.A."/>
        </authorList>
    </citation>
    <scope>NUCLEOTIDE SEQUENCE</scope>
</reference>
<feature type="compositionally biased region" description="Polar residues" evidence="2">
    <location>
        <begin position="68"/>
        <end position="77"/>
    </location>
</feature>
<dbReference type="GO" id="GO:0007411">
    <property type="term" value="P:axon guidance"/>
    <property type="evidence" value="ECO:0007669"/>
    <property type="project" value="TreeGrafter"/>
</dbReference>
<dbReference type="PANTHER" id="PTHR23401:SF0">
    <property type="entry name" value="CYCLIN-DEPENDENT KINASE 5 ACTIVATOR"/>
    <property type="match status" value="1"/>
</dbReference>
<dbReference type="GO" id="GO:0019901">
    <property type="term" value="F:protein kinase binding"/>
    <property type="evidence" value="ECO:0007669"/>
    <property type="project" value="TreeGrafter"/>
</dbReference>
<dbReference type="GO" id="GO:0005737">
    <property type="term" value="C:cytoplasm"/>
    <property type="evidence" value="ECO:0007669"/>
    <property type="project" value="TreeGrafter"/>
</dbReference>
<dbReference type="PANTHER" id="PTHR23401">
    <property type="entry name" value="CYCLIN DEPENDANT KINASE-5 ACTIVATOR"/>
    <property type="match status" value="1"/>
</dbReference>
<accession>A0A0K0CZW6</accession>
<proteinExistence type="inferred from homology"/>
<dbReference type="SUPFAM" id="SSF47954">
    <property type="entry name" value="Cyclin-like"/>
    <property type="match status" value="1"/>
</dbReference>
<evidence type="ECO:0000313" key="3">
    <source>
        <dbReference type="Proteomes" id="UP000035642"/>
    </source>
</evidence>
<evidence type="ECO:0000256" key="1">
    <source>
        <dbReference type="ARBA" id="ARBA00010175"/>
    </source>
</evidence>
<dbReference type="STRING" id="6313.A0A0K0CZW6"/>
<dbReference type="Gene3D" id="1.10.472.10">
    <property type="entry name" value="Cyclin-like"/>
    <property type="match status" value="1"/>
</dbReference>
<dbReference type="InterPro" id="IPR036915">
    <property type="entry name" value="Cyclin-like_sf"/>
</dbReference>
<dbReference type="Pfam" id="PF03261">
    <property type="entry name" value="CDK5_activator"/>
    <property type="match status" value="1"/>
</dbReference>
<evidence type="ECO:0000313" key="4">
    <source>
        <dbReference type="WBParaSite" id="ACAC_0000331401-mRNA-1"/>
    </source>
</evidence>
<dbReference type="GO" id="GO:0016533">
    <property type="term" value="C:protein kinase 5 complex"/>
    <property type="evidence" value="ECO:0007669"/>
    <property type="project" value="InterPro"/>
</dbReference>
<feature type="region of interest" description="Disordered" evidence="2">
    <location>
        <begin position="58"/>
        <end position="77"/>
    </location>
</feature>
<dbReference type="GO" id="GO:0030426">
    <property type="term" value="C:growth cone"/>
    <property type="evidence" value="ECO:0007669"/>
    <property type="project" value="TreeGrafter"/>
</dbReference>
<evidence type="ECO:0000256" key="2">
    <source>
        <dbReference type="SAM" id="MobiDB-lite"/>
    </source>
</evidence>
<dbReference type="InterPro" id="IPR004944">
    <property type="entry name" value="CDK5_activator"/>
</dbReference>
<dbReference type="AlphaFoldDB" id="A0A0K0CZW6"/>
<dbReference type="Proteomes" id="UP000035642">
    <property type="component" value="Unassembled WGS sequence"/>
</dbReference>